<dbReference type="Gene3D" id="3.40.50.720">
    <property type="entry name" value="NAD(P)-binding Rossmann-like Domain"/>
    <property type="match status" value="1"/>
</dbReference>
<keyword evidence="5" id="KW-1185">Reference proteome</keyword>
<evidence type="ECO:0000313" key="5">
    <source>
        <dbReference type="Proteomes" id="UP000005446"/>
    </source>
</evidence>
<proteinExistence type="predicted"/>
<gene>
    <name evidence="4" type="ORF">M7I_2912</name>
</gene>
<protein>
    <recommendedName>
        <fullName evidence="3">NmrA-like domain-containing protein</fullName>
    </recommendedName>
</protein>
<evidence type="ECO:0000259" key="3">
    <source>
        <dbReference type="Pfam" id="PF05368"/>
    </source>
</evidence>
<evidence type="ECO:0000313" key="4">
    <source>
        <dbReference type="EMBL" id="EHL01215.1"/>
    </source>
</evidence>
<dbReference type="HOGENOM" id="CLU_1360521_0_0_1"/>
<dbReference type="PANTHER" id="PTHR47706:SF6">
    <property type="entry name" value="NMRA-LIKE FAMILY PROTEIN (AFU_ORTHOLOGUE AFUA_6G00280)"/>
    <property type="match status" value="1"/>
</dbReference>
<name>H0EK24_GLAL7</name>
<organism evidence="4 5">
    <name type="scientific">Glarea lozoyensis (strain ATCC 74030 / MF5533)</name>
    <dbReference type="NCBI Taxonomy" id="1104152"/>
    <lineage>
        <taxon>Eukaryota</taxon>
        <taxon>Fungi</taxon>
        <taxon>Dikarya</taxon>
        <taxon>Ascomycota</taxon>
        <taxon>Pezizomycotina</taxon>
        <taxon>Leotiomycetes</taxon>
        <taxon>Helotiales</taxon>
        <taxon>Helotiaceae</taxon>
        <taxon>Glarea</taxon>
    </lineage>
</organism>
<evidence type="ECO:0000256" key="2">
    <source>
        <dbReference type="ARBA" id="ARBA00023002"/>
    </source>
</evidence>
<dbReference type="EMBL" id="AGUE01000060">
    <property type="protein sequence ID" value="EHL01215.1"/>
    <property type="molecule type" value="Genomic_DNA"/>
</dbReference>
<dbReference type="InParanoid" id="H0EK24"/>
<dbReference type="GO" id="GO:0016491">
    <property type="term" value="F:oxidoreductase activity"/>
    <property type="evidence" value="ECO:0007669"/>
    <property type="project" value="UniProtKB-KW"/>
</dbReference>
<reference evidence="4 5" key="1">
    <citation type="journal article" date="2012" name="Eukaryot. Cell">
        <title>Genome sequence of the fungus Glarea lozoyensis: the first genome sequence of a species from the Helotiaceae family.</title>
        <authorList>
            <person name="Youssar L."/>
            <person name="Gruening B.A."/>
            <person name="Erxleben A."/>
            <person name="Guenther S."/>
            <person name="Huettel W."/>
        </authorList>
    </citation>
    <scope>NUCLEOTIDE SEQUENCE [LARGE SCALE GENOMIC DNA]</scope>
    <source>
        <strain evidence="5">ATCC 74030 / MF5533</strain>
    </source>
</reference>
<dbReference type="PANTHER" id="PTHR47706">
    <property type="entry name" value="NMRA-LIKE FAMILY PROTEIN"/>
    <property type="match status" value="1"/>
</dbReference>
<dbReference type="AlphaFoldDB" id="H0EK24"/>
<keyword evidence="1" id="KW-0521">NADP</keyword>
<dbReference type="Pfam" id="PF05368">
    <property type="entry name" value="NmrA"/>
    <property type="match status" value="1"/>
</dbReference>
<dbReference type="OrthoDB" id="5283654at2759"/>
<dbReference type="InterPro" id="IPR051609">
    <property type="entry name" value="NmrA/Isoflavone_reductase-like"/>
</dbReference>
<dbReference type="InterPro" id="IPR008030">
    <property type="entry name" value="NmrA-like"/>
</dbReference>
<evidence type="ECO:0000256" key="1">
    <source>
        <dbReference type="ARBA" id="ARBA00022857"/>
    </source>
</evidence>
<dbReference type="Proteomes" id="UP000005446">
    <property type="component" value="Unassembled WGS sequence"/>
</dbReference>
<accession>H0EK24</accession>
<sequence>MLIPQAEIILIRPTTFTSPSPLKSHQLTSLSSLGVTFLPADILTLTPKDLTTLFTPYTLIISALGFASPSSALQTKITRAVLAAKVPRYIPWQFGVDYDIIGRGSGQPVWDEQLDALEEKLGVEVGRVLWDVEFLERELRDDPDDNMKRYRVAFAKGRGVSWDKERSFNVEKGLEVVDVEDFVERNMERIRQGEELSEKWK</sequence>
<comment type="caution">
    <text evidence="4">The sequence shown here is derived from an EMBL/GenBank/DDBJ whole genome shotgun (WGS) entry which is preliminary data.</text>
</comment>
<feature type="domain" description="NmrA-like" evidence="3">
    <location>
        <begin position="23"/>
        <end position="112"/>
    </location>
</feature>
<keyword evidence="2" id="KW-0560">Oxidoreductase</keyword>